<proteinExistence type="predicted"/>
<accession>A0ABP8GZ62</accession>
<evidence type="ECO:0000313" key="3">
    <source>
        <dbReference type="Proteomes" id="UP001501725"/>
    </source>
</evidence>
<feature type="transmembrane region" description="Helical" evidence="1">
    <location>
        <begin position="249"/>
        <end position="275"/>
    </location>
</feature>
<gene>
    <name evidence="2" type="ORF">GCM10023184_24380</name>
</gene>
<evidence type="ECO:0000313" key="2">
    <source>
        <dbReference type="EMBL" id="GAA4332084.1"/>
    </source>
</evidence>
<comment type="caution">
    <text evidence="2">The sequence shown here is derived from an EMBL/GenBank/DDBJ whole genome shotgun (WGS) entry which is preliminary data.</text>
</comment>
<evidence type="ECO:0008006" key="4">
    <source>
        <dbReference type="Google" id="ProtNLM"/>
    </source>
</evidence>
<feature type="transmembrane region" description="Helical" evidence="1">
    <location>
        <begin position="221"/>
        <end position="237"/>
    </location>
</feature>
<evidence type="ECO:0000256" key="1">
    <source>
        <dbReference type="SAM" id="Phobius"/>
    </source>
</evidence>
<reference evidence="3" key="1">
    <citation type="journal article" date="2019" name="Int. J. Syst. Evol. Microbiol.">
        <title>The Global Catalogue of Microorganisms (GCM) 10K type strain sequencing project: providing services to taxonomists for standard genome sequencing and annotation.</title>
        <authorList>
            <consortium name="The Broad Institute Genomics Platform"/>
            <consortium name="The Broad Institute Genome Sequencing Center for Infectious Disease"/>
            <person name="Wu L."/>
            <person name="Ma J."/>
        </authorList>
    </citation>
    <scope>NUCLEOTIDE SEQUENCE [LARGE SCALE GENOMIC DNA]</scope>
    <source>
        <strain evidence="3">JCM 17919</strain>
    </source>
</reference>
<name>A0ABP8GZ62_9BACT</name>
<sequence length="344" mass="37402">MNAPALPTPAHRWLALHRLTALWAFGESGLGGVMHALKVPFTGLLVGSFAVICISLIGRYSEGHYRRILHSLLLVLIIKAAVSPHSPPTAYLAVSFQALVGYLLFSLGGVRKPAIYTLAILALLESAVQKLLTLTLFFGRSFWQAADELVAYIGRELSVALPDGALLLTGIYLGIYLLGGLACGAMATRLVADSALRPDLPACPAIAAPPDPVQRRRRSRAALVVLLLAAICAIRFLEADSARAGSRSVVLALLWTGTALIVWYGILAPFVLGLLRRYLRRQGTAYQGQVDELLGLLPQMRHLSHAAWQESRARRGWRRVPLFLRLLIFWSLTAGAPELQEALP</sequence>
<dbReference type="Proteomes" id="UP001501725">
    <property type="component" value="Unassembled WGS sequence"/>
</dbReference>
<feature type="transmembrane region" description="Helical" evidence="1">
    <location>
        <begin position="165"/>
        <end position="187"/>
    </location>
</feature>
<feature type="transmembrane region" description="Helical" evidence="1">
    <location>
        <begin position="114"/>
        <end position="138"/>
    </location>
</feature>
<keyword evidence="3" id="KW-1185">Reference proteome</keyword>
<protein>
    <recommendedName>
        <fullName evidence="4">DUF4129 domain-containing protein</fullName>
    </recommendedName>
</protein>
<feature type="transmembrane region" description="Helical" evidence="1">
    <location>
        <begin position="88"/>
        <end position="107"/>
    </location>
</feature>
<organism evidence="2 3">
    <name type="scientific">Flaviaesturariibacter amylovorans</name>
    <dbReference type="NCBI Taxonomy" id="1084520"/>
    <lineage>
        <taxon>Bacteria</taxon>
        <taxon>Pseudomonadati</taxon>
        <taxon>Bacteroidota</taxon>
        <taxon>Chitinophagia</taxon>
        <taxon>Chitinophagales</taxon>
        <taxon>Chitinophagaceae</taxon>
        <taxon>Flaviaestuariibacter</taxon>
    </lineage>
</organism>
<dbReference type="EMBL" id="BAABGY010000007">
    <property type="protein sequence ID" value="GAA4332084.1"/>
    <property type="molecule type" value="Genomic_DNA"/>
</dbReference>
<keyword evidence="1" id="KW-1133">Transmembrane helix</keyword>
<keyword evidence="1" id="KW-0812">Transmembrane</keyword>
<feature type="transmembrane region" description="Helical" evidence="1">
    <location>
        <begin position="39"/>
        <end position="58"/>
    </location>
</feature>
<feature type="transmembrane region" description="Helical" evidence="1">
    <location>
        <begin position="65"/>
        <end position="82"/>
    </location>
</feature>
<keyword evidence="1" id="KW-0472">Membrane</keyword>
<dbReference type="RefSeq" id="WP_345256011.1">
    <property type="nucleotide sequence ID" value="NZ_BAABGY010000007.1"/>
</dbReference>